<evidence type="ECO:0000313" key="2">
    <source>
        <dbReference type="Proteomes" id="UP001172082"/>
    </source>
</evidence>
<name>A0ABT8KZU2_9BACT</name>
<comment type="caution">
    <text evidence="1">The sequence shown here is derived from an EMBL/GenBank/DDBJ whole genome shotgun (WGS) entry which is preliminary data.</text>
</comment>
<evidence type="ECO:0000313" key="1">
    <source>
        <dbReference type="EMBL" id="MDN5205098.1"/>
    </source>
</evidence>
<keyword evidence="2" id="KW-1185">Reference proteome</keyword>
<protein>
    <submittedName>
        <fullName evidence="1">Uncharacterized protein</fullName>
    </submittedName>
</protein>
<dbReference type="RefSeq" id="WP_346755120.1">
    <property type="nucleotide sequence ID" value="NZ_JAUJEA010000015.1"/>
</dbReference>
<proteinExistence type="predicted"/>
<sequence length="73" mass="8083">MDIIDVQKQYEPRLLKLPNVIGVALGKKGVHDAIIIYVTKKVAEELLSNEELIPKKLGPFPTDVREIGSLSSL</sequence>
<accession>A0ABT8KZU2</accession>
<dbReference type="EMBL" id="JAUJEA010000015">
    <property type="protein sequence ID" value="MDN5205098.1"/>
    <property type="molecule type" value="Genomic_DNA"/>
</dbReference>
<organism evidence="1 2">
    <name type="scientific">Splendidivirga corallicola</name>
    <dbReference type="NCBI Taxonomy" id="3051826"/>
    <lineage>
        <taxon>Bacteria</taxon>
        <taxon>Pseudomonadati</taxon>
        <taxon>Bacteroidota</taxon>
        <taxon>Cytophagia</taxon>
        <taxon>Cytophagales</taxon>
        <taxon>Splendidivirgaceae</taxon>
        <taxon>Splendidivirga</taxon>
    </lineage>
</organism>
<reference evidence="1" key="1">
    <citation type="submission" date="2023-06" db="EMBL/GenBank/DDBJ databases">
        <title>Genomic of Parafulvivirga corallium.</title>
        <authorList>
            <person name="Wang G."/>
        </authorList>
    </citation>
    <scope>NUCLEOTIDE SEQUENCE</scope>
    <source>
        <strain evidence="1">BMA10</strain>
    </source>
</reference>
<dbReference type="Proteomes" id="UP001172082">
    <property type="component" value="Unassembled WGS sequence"/>
</dbReference>
<gene>
    <name evidence="1" type="ORF">QQ008_27170</name>
</gene>